<feature type="compositionally biased region" description="Low complexity" evidence="1">
    <location>
        <begin position="35"/>
        <end position="49"/>
    </location>
</feature>
<feature type="compositionally biased region" description="Basic and acidic residues" evidence="1">
    <location>
        <begin position="91"/>
        <end position="100"/>
    </location>
</feature>
<dbReference type="Proteomes" id="UP000828251">
    <property type="component" value="Unassembled WGS sequence"/>
</dbReference>
<protein>
    <submittedName>
        <fullName evidence="2">Uncharacterized protein</fullName>
    </submittedName>
</protein>
<comment type="caution">
    <text evidence="2">The sequence shown here is derived from an EMBL/GenBank/DDBJ whole genome shotgun (WGS) entry which is preliminary data.</text>
</comment>
<gene>
    <name evidence="2" type="ORF">J1N35_034699</name>
</gene>
<evidence type="ECO:0000256" key="1">
    <source>
        <dbReference type="SAM" id="MobiDB-lite"/>
    </source>
</evidence>
<accession>A0A9D3ZQ96</accession>
<organism evidence="2 3">
    <name type="scientific">Gossypium stocksii</name>
    <dbReference type="NCBI Taxonomy" id="47602"/>
    <lineage>
        <taxon>Eukaryota</taxon>
        <taxon>Viridiplantae</taxon>
        <taxon>Streptophyta</taxon>
        <taxon>Embryophyta</taxon>
        <taxon>Tracheophyta</taxon>
        <taxon>Spermatophyta</taxon>
        <taxon>Magnoliopsida</taxon>
        <taxon>eudicotyledons</taxon>
        <taxon>Gunneridae</taxon>
        <taxon>Pentapetalae</taxon>
        <taxon>rosids</taxon>
        <taxon>malvids</taxon>
        <taxon>Malvales</taxon>
        <taxon>Malvaceae</taxon>
        <taxon>Malvoideae</taxon>
        <taxon>Gossypium</taxon>
    </lineage>
</organism>
<dbReference type="EMBL" id="JAIQCV010000010">
    <property type="protein sequence ID" value="KAH1056634.1"/>
    <property type="molecule type" value="Genomic_DNA"/>
</dbReference>
<feature type="region of interest" description="Disordered" evidence="1">
    <location>
        <begin position="10"/>
        <end position="122"/>
    </location>
</feature>
<evidence type="ECO:0000313" key="3">
    <source>
        <dbReference type="Proteomes" id="UP000828251"/>
    </source>
</evidence>
<keyword evidence="3" id="KW-1185">Reference proteome</keyword>
<name>A0A9D3ZQ96_9ROSI</name>
<dbReference type="AlphaFoldDB" id="A0A9D3ZQ96"/>
<evidence type="ECO:0000313" key="2">
    <source>
        <dbReference type="EMBL" id="KAH1056634.1"/>
    </source>
</evidence>
<sequence>MVGWNAWPGSPPFLITPAQPPIYRPPLHEGTHKAPSGSSSFYQSPSPYGIQTPSSWMMQTPPGLLFYQCGSSSQHPQLDPLPEEPQSPPEEPQHPLEAEPMRNSTRNRRRPPCGTDSDRHQH</sequence>
<reference evidence="2 3" key="1">
    <citation type="journal article" date="2021" name="Plant Biotechnol. J.">
        <title>Multi-omics assisted identification of the key and species-specific regulatory components of drought-tolerant mechanisms in Gossypium stocksii.</title>
        <authorList>
            <person name="Yu D."/>
            <person name="Ke L."/>
            <person name="Zhang D."/>
            <person name="Wu Y."/>
            <person name="Sun Y."/>
            <person name="Mei J."/>
            <person name="Sun J."/>
            <person name="Sun Y."/>
        </authorList>
    </citation>
    <scope>NUCLEOTIDE SEQUENCE [LARGE SCALE GENOMIC DNA]</scope>
    <source>
        <strain evidence="3">cv. E1</strain>
        <tissue evidence="2">Leaf</tissue>
    </source>
</reference>
<proteinExistence type="predicted"/>
<dbReference type="OrthoDB" id="10550295at2759"/>